<keyword evidence="2" id="KW-1185">Reference proteome</keyword>
<dbReference type="Proteomes" id="UP000177625">
    <property type="component" value="Unassembled WGS sequence"/>
</dbReference>
<organism evidence="1 2">
    <name type="scientific">Rhynchosporium secalis</name>
    <name type="common">Barley scald fungus</name>
    <dbReference type="NCBI Taxonomy" id="38038"/>
    <lineage>
        <taxon>Eukaryota</taxon>
        <taxon>Fungi</taxon>
        <taxon>Dikarya</taxon>
        <taxon>Ascomycota</taxon>
        <taxon>Pezizomycotina</taxon>
        <taxon>Leotiomycetes</taxon>
        <taxon>Helotiales</taxon>
        <taxon>Ploettnerulaceae</taxon>
        <taxon>Rhynchosporium</taxon>
    </lineage>
</organism>
<evidence type="ECO:0000313" key="2">
    <source>
        <dbReference type="Proteomes" id="UP000177625"/>
    </source>
</evidence>
<gene>
    <name evidence="1" type="ORF">RSE6_11734</name>
</gene>
<dbReference type="AlphaFoldDB" id="A0A1E1MNR1"/>
<protein>
    <submittedName>
        <fullName evidence="1">Uncharacterized protein</fullName>
    </submittedName>
</protein>
<accession>A0A1E1MNR1</accession>
<evidence type="ECO:0000313" key="1">
    <source>
        <dbReference type="EMBL" id="CZT50701.1"/>
    </source>
</evidence>
<reference evidence="2" key="1">
    <citation type="submission" date="2016-03" db="EMBL/GenBank/DDBJ databases">
        <authorList>
            <person name="Guldener U."/>
        </authorList>
    </citation>
    <scope>NUCLEOTIDE SEQUENCE [LARGE SCALE GENOMIC DNA]</scope>
</reference>
<sequence length="56" mass="6222">MESTNTHKSPEASVFAMMLGHYQMVMAVEYDHGVHNIHAKGLAELMDGFNHSQSGF</sequence>
<name>A0A1E1MNR1_RHYSE</name>
<dbReference type="EMBL" id="FJVC01000440">
    <property type="protein sequence ID" value="CZT50701.1"/>
    <property type="molecule type" value="Genomic_DNA"/>
</dbReference>
<proteinExistence type="predicted"/>